<dbReference type="PANTHER" id="PTHR43433">
    <property type="entry name" value="HYDROLASE, ALPHA/BETA FOLD FAMILY PROTEIN"/>
    <property type="match status" value="1"/>
</dbReference>
<reference evidence="2" key="1">
    <citation type="submission" date="2021-03" db="EMBL/GenBank/DDBJ databases">
        <title>Leucobacter chromiisoli sp. nov., isolated from chromium-containing soil of chemical plant.</title>
        <authorList>
            <person name="Xu Z."/>
        </authorList>
    </citation>
    <scope>NUCLEOTIDE SEQUENCE</scope>
    <source>
        <strain evidence="2">K 70/01</strain>
    </source>
</reference>
<gene>
    <name evidence="2" type="ORF">J4H85_03980</name>
</gene>
<accession>A0A939QE16</accession>
<dbReference type="RefSeq" id="WP_208237017.1">
    <property type="nucleotide sequence ID" value="NZ_BAAAQU010000001.1"/>
</dbReference>
<organism evidence="2 3">
    <name type="scientific">Leucobacter tardus</name>
    <dbReference type="NCBI Taxonomy" id="501483"/>
    <lineage>
        <taxon>Bacteria</taxon>
        <taxon>Bacillati</taxon>
        <taxon>Actinomycetota</taxon>
        <taxon>Actinomycetes</taxon>
        <taxon>Micrococcales</taxon>
        <taxon>Microbacteriaceae</taxon>
        <taxon>Leucobacter</taxon>
    </lineage>
</organism>
<dbReference type="PANTHER" id="PTHR43433:SF5">
    <property type="entry name" value="AB HYDROLASE-1 DOMAIN-CONTAINING PROTEIN"/>
    <property type="match status" value="1"/>
</dbReference>
<dbReference type="Proteomes" id="UP000668403">
    <property type="component" value="Unassembled WGS sequence"/>
</dbReference>
<dbReference type="InterPro" id="IPR029058">
    <property type="entry name" value="AB_hydrolase_fold"/>
</dbReference>
<evidence type="ECO:0000313" key="3">
    <source>
        <dbReference type="Proteomes" id="UP000668403"/>
    </source>
</evidence>
<keyword evidence="2" id="KW-0378">Hydrolase</keyword>
<comment type="caution">
    <text evidence="2">The sequence shown here is derived from an EMBL/GenBank/DDBJ whole genome shotgun (WGS) entry which is preliminary data.</text>
</comment>
<dbReference type="InterPro" id="IPR000073">
    <property type="entry name" value="AB_hydrolase_1"/>
</dbReference>
<dbReference type="EMBL" id="JAGFBF010000001">
    <property type="protein sequence ID" value="MBO2989155.1"/>
    <property type="molecule type" value="Genomic_DNA"/>
</dbReference>
<sequence>MISRLRRAATAESVTVLAPGSDTAFTLIGDDWSAGFSVSDGSVVPHDDVMAEFTLAATDELWDALISPRPRRDAHSLIQLVRAGSIAVRGSVLAYERSIHVVRALIDAARATAGHADTGGPLTARGSYHRVTTSLGTSDVYVERAGSGAPLLTFATAGSDTSQWHGMMTHTSITDHYELITADLPWHGRSSPAWGRPVGSYALTPETYTEWIVAVADALALEQPIIVGVSMGGAAVVHAVATHPHRFAGAVSCQAAVSVAARAHKHLRSTEVNSSLFIPEWVSGLMNPASPREFTDRVWWGYSSGGFGLYAADIDSYLSWDFEHIEQSLTSESPHIAVLSGAFDTSVPSERSRELADRIPNASFALMPELGHFPHAENPPVFAQHLREALGRVLVSRSK</sequence>
<evidence type="ECO:0000313" key="2">
    <source>
        <dbReference type="EMBL" id="MBO2989155.1"/>
    </source>
</evidence>
<evidence type="ECO:0000259" key="1">
    <source>
        <dbReference type="Pfam" id="PF00561"/>
    </source>
</evidence>
<dbReference type="Pfam" id="PF00561">
    <property type="entry name" value="Abhydrolase_1"/>
    <property type="match status" value="1"/>
</dbReference>
<dbReference type="AlphaFoldDB" id="A0A939QE16"/>
<keyword evidence="3" id="KW-1185">Reference proteome</keyword>
<dbReference type="InterPro" id="IPR050471">
    <property type="entry name" value="AB_hydrolase"/>
</dbReference>
<dbReference type="SUPFAM" id="SSF53474">
    <property type="entry name" value="alpha/beta-Hydrolases"/>
    <property type="match status" value="1"/>
</dbReference>
<name>A0A939QE16_9MICO</name>
<dbReference type="GO" id="GO:0016787">
    <property type="term" value="F:hydrolase activity"/>
    <property type="evidence" value="ECO:0007669"/>
    <property type="project" value="UniProtKB-KW"/>
</dbReference>
<proteinExistence type="predicted"/>
<protein>
    <submittedName>
        <fullName evidence="2">Alpha/beta hydrolase</fullName>
    </submittedName>
</protein>
<dbReference type="Gene3D" id="3.40.50.1820">
    <property type="entry name" value="alpha/beta hydrolase"/>
    <property type="match status" value="1"/>
</dbReference>
<feature type="domain" description="AB hydrolase-1" evidence="1">
    <location>
        <begin position="163"/>
        <end position="379"/>
    </location>
</feature>